<keyword evidence="3" id="KW-1185">Reference proteome</keyword>
<feature type="chain" id="PRO_5026738422" evidence="1">
    <location>
        <begin position="21"/>
        <end position="119"/>
    </location>
</feature>
<feature type="signal peptide" evidence="1">
    <location>
        <begin position="1"/>
        <end position="20"/>
    </location>
</feature>
<dbReference type="OrthoDB" id="6556067at2"/>
<dbReference type="RefSeq" id="WP_155107238.1">
    <property type="nucleotide sequence ID" value="NZ_WMJZ01000004.1"/>
</dbReference>
<evidence type="ECO:0000256" key="1">
    <source>
        <dbReference type="SAM" id="SignalP"/>
    </source>
</evidence>
<gene>
    <name evidence="2" type="ORF">GJV78_04750</name>
</gene>
<comment type="caution">
    <text evidence="2">The sequence shown here is derived from an EMBL/GenBank/DDBJ whole genome shotgun (WGS) entry which is preliminary data.</text>
</comment>
<evidence type="ECO:0000313" key="3">
    <source>
        <dbReference type="Proteomes" id="UP000477739"/>
    </source>
</evidence>
<name>A0A6L6IFH3_9ENTR</name>
<accession>A0A6L6IFH3</accession>
<dbReference type="EMBL" id="WMJZ01000004">
    <property type="protein sequence ID" value="MTH45582.1"/>
    <property type="molecule type" value="Genomic_DNA"/>
</dbReference>
<sequence>MRWLILLLFWSQLLAAQSQAVIFIDSSQPLQARLVADVNKMLFFSPTLRADLSVQVFDINKQSFPFSGTLRYVRDSAGKAISQYRPQGLPYLICLNEKTEQLRIALKNKEQLCLCVKKC</sequence>
<dbReference type="Proteomes" id="UP000477739">
    <property type="component" value="Unassembled WGS sequence"/>
</dbReference>
<protein>
    <submittedName>
        <fullName evidence="2">Uncharacterized protein</fullName>
    </submittedName>
</protein>
<proteinExistence type="predicted"/>
<keyword evidence="1" id="KW-0732">Signal</keyword>
<organism evidence="2 3">
    <name type="scientific">Intestinirhabdus alba</name>
    <dbReference type="NCBI Taxonomy" id="2899544"/>
    <lineage>
        <taxon>Bacteria</taxon>
        <taxon>Pseudomonadati</taxon>
        <taxon>Pseudomonadota</taxon>
        <taxon>Gammaproteobacteria</taxon>
        <taxon>Enterobacterales</taxon>
        <taxon>Enterobacteriaceae</taxon>
        <taxon>Intestinirhabdus</taxon>
    </lineage>
</organism>
<reference evidence="2 3" key="1">
    <citation type="submission" date="2019-11" db="EMBL/GenBank/DDBJ databases">
        <title>Escherichia alba sp. nov. isolated from the gut of plastic-eating superworms Zophobas atratus.</title>
        <authorList>
            <person name="Yang Y."/>
        </authorList>
    </citation>
    <scope>NUCLEOTIDE SEQUENCE [LARGE SCALE GENOMIC DNA]</scope>
    <source>
        <strain evidence="3">BIT-B35</strain>
    </source>
</reference>
<dbReference type="AlphaFoldDB" id="A0A6L6IFH3"/>
<evidence type="ECO:0000313" key="2">
    <source>
        <dbReference type="EMBL" id="MTH45582.1"/>
    </source>
</evidence>